<sequence length="289" mass="31901">MAALHSTSSPNKYGEKLIVENKYGEKLVGVLHDTGSPELVILCHGFRSTKEDNTMKNLAAAITKAGVSAFRFDFAGNGESEGSFQFGNYIREADDLRSVVEYFSGGKHAVITILGHSKDYVVEKGFSNNLTPSSSNLSRFLSGGNVVLLYASRYHDAPAIVNVSGRYNLKKGIVERFGENFMQNIKRDGFFDVMSKQGEVQCRITEESLMERLGTDMHAACLSIEKSCRVLTVHGSMDEVIPVEDAFEFAKIIPNHKLHIIEGSDHNYSGHQAELAEVVLNFIKASIQK</sequence>
<evidence type="ECO:0008006" key="3">
    <source>
        <dbReference type="Google" id="ProtNLM"/>
    </source>
</evidence>
<comment type="caution">
    <text evidence="1">The sequence shown here is derived from an EMBL/GenBank/DDBJ whole genome shotgun (WGS) entry which is preliminary data.</text>
</comment>
<gene>
    <name evidence="1" type="ORF">IFM89_001613</name>
</gene>
<reference evidence="1 2" key="1">
    <citation type="submission" date="2020-10" db="EMBL/GenBank/DDBJ databases">
        <title>The Coptis chinensis genome and diversification of protoberbering-type alkaloids.</title>
        <authorList>
            <person name="Wang B."/>
            <person name="Shu S."/>
            <person name="Song C."/>
            <person name="Liu Y."/>
        </authorList>
    </citation>
    <scope>NUCLEOTIDE SEQUENCE [LARGE SCALE GENOMIC DNA]</scope>
    <source>
        <strain evidence="1">HL-2020</strain>
        <tissue evidence="1">Leaf</tissue>
    </source>
</reference>
<dbReference type="Proteomes" id="UP000631114">
    <property type="component" value="Unassembled WGS sequence"/>
</dbReference>
<dbReference type="PANTHER" id="PTHR42886:SF53">
    <property type="entry name" value="ALPHA_BETA-HYDROLASES SUPERFAMILY PROTEIN"/>
    <property type="match status" value="1"/>
</dbReference>
<keyword evidence="2" id="KW-1185">Reference proteome</keyword>
<name>A0A835HJW7_9MAGN</name>
<dbReference type="OrthoDB" id="9988524at2759"/>
<evidence type="ECO:0000313" key="1">
    <source>
        <dbReference type="EMBL" id="KAF9599667.1"/>
    </source>
</evidence>
<proteinExistence type="predicted"/>
<dbReference type="PANTHER" id="PTHR42886">
    <property type="entry name" value="RE40534P-RELATED"/>
    <property type="match status" value="1"/>
</dbReference>
<accession>A0A835HJW7</accession>
<dbReference type="EMBL" id="JADFTS010000006">
    <property type="protein sequence ID" value="KAF9599667.1"/>
    <property type="molecule type" value="Genomic_DNA"/>
</dbReference>
<dbReference type="Gene3D" id="3.40.50.1820">
    <property type="entry name" value="alpha/beta hydrolase"/>
    <property type="match status" value="2"/>
</dbReference>
<organism evidence="1 2">
    <name type="scientific">Coptis chinensis</name>
    <dbReference type="NCBI Taxonomy" id="261450"/>
    <lineage>
        <taxon>Eukaryota</taxon>
        <taxon>Viridiplantae</taxon>
        <taxon>Streptophyta</taxon>
        <taxon>Embryophyta</taxon>
        <taxon>Tracheophyta</taxon>
        <taxon>Spermatophyta</taxon>
        <taxon>Magnoliopsida</taxon>
        <taxon>Ranunculales</taxon>
        <taxon>Ranunculaceae</taxon>
        <taxon>Coptidoideae</taxon>
        <taxon>Coptis</taxon>
    </lineage>
</organism>
<dbReference type="SUPFAM" id="SSF53474">
    <property type="entry name" value="alpha/beta-Hydrolases"/>
    <property type="match status" value="2"/>
</dbReference>
<evidence type="ECO:0000313" key="2">
    <source>
        <dbReference type="Proteomes" id="UP000631114"/>
    </source>
</evidence>
<protein>
    <recommendedName>
        <fullName evidence="3">Serine aminopeptidase S33 domain-containing protein</fullName>
    </recommendedName>
</protein>
<dbReference type="InterPro" id="IPR029058">
    <property type="entry name" value="AB_hydrolase_fold"/>
</dbReference>
<dbReference type="AlphaFoldDB" id="A0A835HJW7"/>